<proteinExistence type="predicted"/>
<evidence type="ECO:0000313" key="2">
    <source>
        <dbReference type="EMBL" id="KAE9407316.1"/>
    </source>
</evidence>
<feature type="compositionally biased region" description="Acidic residues" evidence="1">
    <location>
        <begin position="236"/>
        <end position="245"/>
    </location>
</feature>
<dbReference type="AlphaFoldDB" id="A0A6A4I9L9"/>
<accession>A0A6A4I9L9</accession>
<dbReference type="EMBL" id="ML769396">
    <property type="protein sequence ID" value="KAE9407316.1"/>
    <property type="molecule type" value="Genomic_DNA"/>
</dbReference>
<reference evidence="2" key="1">
    <citation type="journal article" date="2019" name="Environ. Microbiol.">
        <title>Fungal ecological strategies reflected in gene transcription - a case study of two litter decomposers.</title>
        <authorList>
            <person name="Barbi F."/>
            <person name="Kohler A."/>
            <person name="Barry K."/>
            <person name="Baskaran P."/>
            <person name="Daum C."/>
            <person name="Fauchery L."/>
            <person name="Ihrmark K."/>
            <person name="Kuo A."/>
            <person name="LaButti K."/>
            <person name="Lipzen A."/>
            <person name="Morin E."/>
            <person name="Grigoriev I.V."/>
            <person name="Henrissat B."/>
            <person name="Lindahl B."/>
            <person name="Martin F."/>
        </authorList>
    </citation>
    <scope>NUCLEOTIDE SEQUENCE</scope>
    <source>
        <strain evidence="2">JB14</strain>
    </source>
</reference>
<dbReference type="Proteomes" id="UP000799118">
    <property type="component" value="Unassembled WGS sequence"/>
</dbReference>
<organism evidence="2 3">
    <name type="scientific">Gymnopus androsaceus JB14</name>
    <dbReference type="NCBI Taxonomy" id="1447944"/>
    <lineage>
        <taxon>Eukaryota</taxon>
        <taxon>Fungi</taxon>
        <taxon>Dikarya</taxon>
        <taxon>Basidiomycota</taxon>
        <taxon>Agaricomycotina</taxon>
        <taxon>Agaricomycetes</taxon>
        <taxon>Agaricomycetidae</taxon>
        <taxon>Agaricales</taxon>
        <taxon>Marasmiineae</taxon>
        <taxon>Omphalotaceae</taxon>
        <taxon>Gymnopus</taxon>
    </lineage>
</organism>
<feature type="region of interest" description="Disordered" evidence="1">
    <location>
        <begin position="208"/>
        <end position="245"/>
    </location>
</feature>
<name>A0A6A4I9L9_9AGAR</name>
<sequence>MTVSSIQDRSGNSKKASLTEGAKFRLVKRERWAIYKRFQRYQILSSIAQWIDSVKGSGQLRTYNNVIKRQGLESREKKGVKPKGHPITGFPNPCEIQKESQKVLTYAAVIPLLGFFELNGDEYREQFLAKTNMDSIGHYGSDDVIMDEEDSSIYTNFPKHIQTHHPSYWDATLQKVINDVEHKTLWDKIAVEESEKVTIIEWAKKRAAKRSADASGTTNTNKRVRMAPATLTSSEPEPDVVLESA</sequence>
<protein>
    <submittedName>
        <fullName evidence="2">Uncharacterized protein</fullName>
    </submittedName>
</protein>
<keyword evidence="3" id="KW-1185">Reference proteome</keyword>
<evidence type="ECO:0000256" key="1">
    <source>
        <dbReference type="SAM" id="MobiDB-lite"/>
    </source>
</evidence>
<evidence type="ECO:0000313" key="3">
    <source>
        <dbReference type="Proteomes" id="UP000799118"/>
    </source>
</evidence>
<gene>
    <name evidence="2" type="ORF">BT96DRAFT_933372</name>
</gene>